<feature type="signal peptide" evidence="2">
    <location>
        <begin position="1"/>
        <end position="17"/>
    </location>
</feature>
<evidence type="ECO:0000313" key="4">
    <source>
        <dbReference type="Proteomes" id="UP000625631"/>
    </source>
</evidence>
<keyword evidence="2" id="KW-0732">Signal</keyword>
<name>A0ABS0Q655_9BACT</name>
<proteinExistence type="predicted"/>
<keyword evidence="4" id="KW-1185">Reference proteome</keyword>
<evidence type="ECO:0000313" key="3">
    <source>
        <dbReference type="EMBL" id="MBH8557741.1"/>
    </source>
</evidence>
<organism evidence="3 4">
    <name type="scientific">Hymenobacter negativus</name>
    <dbReference type="NCBI Taxonomy" id="2795026"/>
    <lineage>
        <taxon>Bacteria</taxon>
        <taxon>Pseudomonadati</taxon>
        <taxon>Bacteroidota</taxon>
        <taxon>Cytophagia</taxon>
        <taxon>Cytophagales</taxon>
        <taxon>Hymenobacteraceae</taxon>
        <taxon>Hymenobacter</taxon>
    </lineage>
</organism>
<comment type="caution">
    <text evidence="3">The sequence shown here is derived from an EMBL/GenBank/DDBJ whole genome shotgun (WGS) entry which is preliminary data.</text>
</comment>
<sequence length="250" mass="27214">MKNFFLLLLAFCAIALATVSCSKKDTADMAPTAKTVAQNSTNPYDYVGVQHNQGLDYYLAKADFNVAADEVEPKTLDFLQEAGYSRSAMQEVLNQPYVNEIIHSADPVEALRQYYTTNGNTKELDYLDRMVDAMSTSTNSDQAVSRLTQIEDDVQADNSLTASSQESLLKGLAVGRHSAQYWYEQQAQGDQSTWLQANAGTIGATNQPGGPNSLRPWWHYGLADLAGTLGGTIAGGIGASIIFWLGDHKD</sequence>
<reference evidence="3 4" key="1">
    <citation type="submission" date="2020-12" db="EMBL/GenBank/DDBJ databases">
        <title>Hymenobacter sp.</title>
        <authorList>
            <person name="Kim M.K."/>
        </authorList>
    </citation>
    <scope>NUCLEOTIDE SEQUENCE [LARGE SCALE GENOMIC DNA]</scope>
    <source>
        <strain evidence="3 4">BT442</strain>
    </source>
</reference>
<evidence type="ECO:0000256" key="2">
    <source>
        <dbReference type="SAM" id="SignalP"/>
    </source>
</evidence>
<feature type="chain" id="PRO_5046384413" evidence="2">
    <location>
        <begin position="18"/>
        <end position="250"/>
    </location>
</feature>
<dbReference type="RefSeq" id="WP_198066809.1">
    <property type="nucleotide sequence ID" value="NZ_JAEDAD010000001.1"/>
</dbReference>
<dbReference type="Proteomes" id="UP000625631">
    <property type="component" value="Unassembled WGS sequence"/>
</dbReference>
<accession>A0ABS0Q655</accession>
<evidence type="ECO:0000256" key="1">
    <source>
        <dbReference type="SAM" id="Phobius"/>
    </source>
</evidence>
<keyword evidence="1" id="KW-1133">Transmembrane helix</keyword>
<gene>
    <name evidence="3" type="ORF">I7X13_06765</name>
</gene>
<protein>
    <submittedName>
        <fullName evidence="3">Uncharacterized protein</fullName>
    </submittedName>
</protein>
<feature type="transmembrane region" description="Helical" evidence="1">
    <location>
        <begin position="217"/>
        <end position="245"/>
    </location>
</feature>
<keyword evidence="1" id="KW-0812">Transmembrane</keyword>
<dbReference type="PROSITE" id="PS51257">
    <property type="entry name" value="PROKAR_LIPOPROTEIN"/>
    <property type="match status" value="1"/>
</dbReference>
<keyword evidence="1" id="KW-0472">Membrane</keyword>
<dbReference type="EMBL" id="JAEDAE010000002">
    <property type="protein sequence ID" value="MBH8557741.1"/>
    <property type="molecule type" value="Genomic_DNA"/>
</dbReference>